<gene>
    <name evidence="3" type="ORF">GC096_37285</name>
</gene>
<proteinExistence type="predicted"/>
<dbReference type="InterPro" id="IPR058908">
    <property type="entry name" value="P29_C"/>
</dbReference>
<feature type="domain" description="Broad-specificity ulvan lyase C-terminal" evidence="2">
    <location>
        <begin position="365"/>
        <end position="585"/>
    </location>
</feature>
<reference evidence="3 4" key="1">
    <citation type="submission" date="2019-10" db="EMBL/GenBank/DDBJ databases">
        <title>Description of Paenibacillus humi sp. nov.</title>
        <authorList>
            <person name="Carlier A."/>
            <person name="Qi S."/>
        </authorList>
    </citation>
    <scope>NUCLEOTIDE SEQUENCE [LARGE SCALE GENOMIC DNA]</scope>
    <source>
        <strain evidence="3 4">LMG 31461</strain>
    </source>
</reference>
<dbReference type="Gene3D" id="1.50.10.20">
    <property type="match status" value="1"/>
</dbReference>
<dbReference type="Proteomes" id="UP000653578">
    <property type="component" value="Unassembled WGS sequence"/>
</dbReference>
<dbReference type="InterPro" id="IPR008928">
    <property type="entry name" value="6-hairpin_glycosidase_sf"/>
</dbReference>
<evidence type="ECO:0000313" key="3">
    <source>
        <dbReference type="EMBL" id="NOU69678.1"/>
    </source>
</evidence>
<dbReference type="EMBL" id="WHNY01000093">
    <property type="protein sequence ID" value="NOU69678.1"/>
    <property type="molecule type" value="Genomic_DNA"/>
</dbReference>
<dbReference type="Pfam" id="PF25841">
    <property type="entry name" value="Ulvan_lyase_C"/>
    <property type="match status" value="1"/>
</dbReference>
<sequence>MNAYAQMKQMVEQFCDTLLNYQVQGFLPSWQGGIACPACKCIHGRCGDAIFPMYYTAVESGKQSYMDAARELVQYMKRRQLQDGSWLNDEASDWKGTTVFQVLSLSHAYDYLAKMGEDTEAQSLKDMISKAAEWLIWAFCKGGIPRNNINYMISSAAALQWCAQILNRPDYALEAEKLMQVELHRINRDGFLVGESKFPHHPYDQIDIGYNFDMSIGAMAEYAMLTRDDRVKAEACRTLRGHLQMIYPDGSMDNSFGSRSYKWTLYGSKTAHGCQMALMLLADQDPAFAEAAARNARYLAGCVDQTGLVGYGPQHDHIFTETCIHSTFNRADSLAVALVYGIWGDSAAHKEDQTAIPSDEPFGTKYYPSLNTCHIRTDNLMGTVTGYGSLNAPTGGALSYLWHNALGPIQIGSATRYKRTEMINMPVYPEPYEGTTTPRIEAMAGGLSYCNLYEHDAQIIAHKDSAVANVYGKLKHEQQSAVTDCQVSYAISYHFFDSFMEKRYAIDVQTAIEQLSIVEPIVFPVDAQIESIEGGIQMAAKQYSLEVTAQSDTFPAHCHGTEQLIAAVFPAVRCVPLSWSLYDVAAGMYEMTIRITTRPQRQLEEGE</sequence>
<dbReference type="SUPFAM" id="SSF48208">
    <property type="entry name" value="Six-hairpin glycosidases"/>
    <property type="match status" value="1"/>
</dbReference>
<dbReference type="Pfam" id="PF25840">
    <property type="entry name" value="Ulvan_lyase_N"/>
    <property type="match status" value="1"/>
</dbReference>
<evidence type="ECO:0000259" key="2">
    <source>
        <dbReference type="Pfam" id="PF25841"/>
    </source>
</evidence>
<evidence type="ECO:0000259" key="1">
    <source>
        <dbReference type="Pfam" id="PF25840"/>
    </source>
</evidence>
<feature type="domain" description="Broad-specificity ulvan lyase N-terminal" evidence="1">
    <location>
        <begin position="11"/>
        <end position="342"/>
    </location>
</feature>
<comment type="caution">
    <text evidence="3">The sequence shown here is derived from an EMBL/GenBank/DDBJ whole genome shotgun (WGS) entry which is preliminary data.</text>
</comment>
<dbReference type="RefSeq" id="WP_171638290.1">
    <property type="nucleotide sequence ID" value="NZ_WHNY01000093.1"/>
</dbReference>
<organism evidence="3 4">
    <name type="scientific">Paenibacillus plantarum</name>
    <dbReference type="NCBI Taxonomy" id="2654975"/>
    <lineage>
        <taxon>Bacteria</taxon>
        <taxon>Bacillati</taxon>
        <taxon>Bacillota</taxon>
        <taxon>Bacilli</taxon>
        <taxon>Bacillales</taxon>
        <taxon>Paenibacillaceae</taxon>
        <taxon>Paenibacillus</taxon>
    </lineage>
</organism>
<evidence type="ECO:0000313" key="4">
    <source>
        <dbReference type="Proteomes" id="UP000653578"/>
    </source>
</evidence>
<accession>A0ABX1XMB6</accession>
<keyword evidence="4" id="KW-1185">Reference proteome</keyword>
<protein>
    <submittedName>
        <fullName evidence="3">Uncharacterized protein</fullName>
    </submittedName>
</protein>
<dbReference type="InterPro" id="IPR058907">
    <property type="entry name" value="P29_N"/>
</dbReference>
<name>A0ABX1XMB6_9BACL</name>